<dbReference type="SMART" id="SM00823">
    <property type="entry name" value="PKS_PP"/>
    <property type="match status" value="2"/>
</dbReference>
<dbReference type="GO" id="GO:0031177">
    <property type="term" value="F:phosphopantetheine binding"/>
    <property type="evidence" value="ECO:0007669"/>
    <property type="project" value="InterPro"/>
</dbReference>
<dbReference type="PROSITE" id="PS50075">
    <property type="entry name" value="CARRIER"/>
    <property type="match status" value="2"/>
</dbReference>
<dbReference type="InterPro" id="IPR001031">
    <property type="entry name" value="Thioesterase"/>
</dbReference>
<dbReference type="Gene3D" id="3.40.50.1820">
    <property type="entry name" value="alpha/beta hydrolase"/>
    <property type="match status" value="1"/>
</dbReference>
<sequence>MGAEARRLYEELVTRGLELHVDGDQLRIRAPAGTLDAALRDRLRALKPELLALLSDRNAAAPLTGAQRQLWFVTRVDPDSAALELVLRVRLRGHLESRSLEVALDALIDRHEALRTRFEEREGEPVQVVLNERSVRWSSGSTEPLDGRPFVAALEPISATEHVLVLRVHHLVCDGWSMSVLLTDLGQLYSAACRREPVTLGPLPVRLTEVARELARHEATPSSRGRLDGWARRLAGVGAIELPIDHQRPERVSSAGASVSRSLDLPSWTVALAYAQARAATPFMLVAAAVSVVLARWTGSRDLCVGVPFANRPRAQLEGVVGMLVDTLLLRLELGDDALDFSQILERTRAAVLATFEHADLPLDRVVARLHRDGGRPAIPNVMLNYVAFVEPQPRFAGLECEVEASMPGSRFDLTIYAYPREHGLELEAAYRTELLESASVAALLDQIAAVLAGVGAFAGPWTAIPLGAQKRDPMLEAPTPAPSHGAWMTATLDAVPAGQIAVVGPRETITHGQLRARARALARVLIASSDDEREPGRVVVLARREPSLVVALLAAITAGASFVVLDASYPPARLIQMLEIAQPRGWMCLDGEPGPELARALARLPRIAEPAAAMNGAEWCPPPRRQAEAYLAFTSGTSGKPRAVIGTLDPLAHFSSWYRESLGIDEHDRFAALSGLGHDPTLRDIFGALIAGARVLMPPGEPGQLGAELATWIDTEGVTILHITPPLARSIAASATGSLPSLRRVCFGGDQLRGRDGATWRRLAPNAELFNFYGATETPQAIAVHRVVAADEGRAIVPIGRGIEGVTLEVQTPAGPAAINELGEIVVCTTHLASGYLDEPALTRERFLVEPGPRYRTGDLGRRRHDGDVVCVGRLDAMLKIRGVRVEPEQVEAVISELSGGSAGVVARESSDGERELVAWLAGSVEMAPAQLQASLATRLPAAMVPTRWGVIEALPLTANGKLDRRALTERAHELDMGAPASSARYEAPATALETALATIWSGLLERERVGRHDDFFAIGGHSLLAVQLAARVHAALGLELPVPALFERPTLAGCARALEQRRAKDLPQLRARPPLQPAQASFAQERIWLLHALDGWRRSSRPQLSITHTLRLDAPLELPALERALVSLETRHEVLRTTFELHGDRLIQRVGPPRAAVLERGAAPSQARLERFDLARGPVWRARSWTATDGSERLELELHHIVGEAASMRILARDLVELYRAACEDRPPRLPEVELAYADVAAWQRALVDRAQSRQQLASWCQRLRGVEPLELPRARPRPARQGHRGAWLELELEPALIRAIGERASAAHTTIYAVMLAALTAVLARWCGTTDVTIGSPVGLRPHPATADMLGPFLNLVCLRLDAGGDPSLAELLTRARACALEAFASSELPFEQVLQALYDHTDDPDRPARDLARTPLFQVLLNMVDIGETERSWASLGAQRVLERGPVARYDLAVYAVRHPAGLRVCALYDVDLFDAEQIDLLLEHLRACLLGLVEQPEQRLSTLALRRPGAELEPAVVVGESMLVFERFALIASAHAGVIAVDTSARQTTYASLHASALAVASALGSGGYERAGLLVCEDEHMAAGMLGALAAGVAYVPLDPRLPHARLRELIDDAQLDLMLCGPDHEPLADALAPGLTRILIDAPPTTTAAPRNPAPEQLAYLLYTSGSTGRPKAVMQSQANLLHHASSYAKRLELSPGDRVSLVSTHAFDAAVMDIYGALLSGATLCPIDLHGEALVDLPSELRARSVSVFHSTPTVFRHLVACLNTAATLAGQLRWVVLGGEEARRDDALAVARWFGPTTRLINGLGPTECTLALQELVSEDPRTGSLPIGTPVPGVRVRLETPVGEQPALYGVGEIVIESPYLALGYWRRPSQTAAAFAQVDGRRRYHSGDLGRALPGGRFEFAGRRGGFLKLRGHRIEPGEIEAKLRALPGVRAAAVDLREPSSGPAQLVGLYVATEVGTDATALRDQLAQVLPSAMVPAVLVRVDALPMTSTGKLDRRALARLPAPSEAVHPRDHDQPHDEAEAAVWAVWTDVLGHAPPRLDADFFASGGDSLGAARLVAALDRTLGLRVALAELFEGIDVARLARRLTGTHEGAPDQARARLHQLGDGPGPASVCVLPPGQRPRLLAELAAQLGGPVWALEPPSFGERGPLPELADITAALRSQLDSLAPGSYLLAGASNGGLLAWALAQSLRACGRPPRALVLLDSLPPGLLAERPWRERDELEHLTAFVQQLSGRSPIAAELAEVAPAQRFARACELALASGDLDGSASVDELRAIYQRYLAHGERAWQVLSELDLRDGDPSLVLIEAREGRSRQLSERWRELVAELRVVEVPGGHLDMLAPPHVGALAQALRLLMHDGTARVRAPT</sequence>
<dbReference type="Pfam" id="PF18563">
    <property type="entry name" value="TubC_N"/>
    <property type="match status" value="1"/>
</dbReference>
<dbReference type="EMBL" id="PVNL01000030">
    <property type="protein sequence ID" value="PRQ09117.1"/>
    <property type="molecule type" value="Genomic_DNA"/>
</dbReference>
<dbReference type="PANTHER" id="PTHR45527">
    <property type="entry name" value="NONRIBOSOMAL PEPTIDE SYNTHETASE"/>
    <property type="match status" value="1"/>
</dbReference>
<dbReference type="SUPFAM" id="SSF47336">
    <property type="entry name" value="ACP-like"/>
    <property type="match status" value="2"/>
</dbReference>
<dbReference type="CDD" id="cd19531">
    <property type="entry name" value="LCL_NRPS-like"/>
    <property type="match status" value="1"/>
</dbReference>
<dbReference type="InterPro" id="IPR020806">
    <property type="entry name" value="PKS_PP-bd"/>
</dbReference>
<dbReference type="Gene3D" id="3.30.559.30">
    <property type="entry name" value="Nonribosomal peptide synthetase, condensation domain"/>
    <property type="match status" value="2"/>
</dbReference>
<dbReference type="SMART" id="SM00824">
    <property type="entry name" value="PKS_TE"/>
    <property type="match status" value="1"/>
</dbReference>
<accession>A0A2S9YVI8</accession>
<dbReference type="InterPro" id="IPR029058">
    <property type="entry name" value="AB_hydrolase_fold"/>
</dbReference>
<dbReference type="InterPro" id="IPR020802">
    <property type="entry name" value="TesA-like"/>
</dbReference>
<dbReference type="Gene3D" id="3.30.559.10">
    <property type="entry name" value="Chloramphenicol acetyltransferase-like domain"/>
    <property type="match status" value="2"/>
</dbReference>
<dbReference type="InterPro" id="IPR009081">
    <property type="entry name" value="PP-bd_ACP"/>
</dbReference>
<dbReference type="Pfam" id="PF13193">
    <property type="entry name" value="AMP-binding_C"/>
    <property type="match status" value="1"/>
</dbReference>
<dbReference type="Gene3D" id="1.10.1200.10">
    <property type="entry name" value="ACP-like"/>
    <property type="match status" value="2"/>
</dbReference>
<proteinExistence type="predicted"/>
<dbReference type="PROSITE" id="PS00455">
    <property type="entry name" value="AMP_BINDING"/>
    <property type="match status" value="2"/>
</dbReference>
<feature type="domain" description="Carrier" evidence="4">
    <location>
        <begin position="989"/>
        <end position="1064"/>
    </location>
</feature>
<dbReference type="Gene3D" id="3.40.50.12780">
    <property type="entry name" value="N-terminal domain of ligase-like"/>
    <property type="match status" value="2"/>
</dbReference>
<comment type="cofactor">
    <cofactor evidence="1">
        <name>pantetheine 4'-phosphate</name>
        <dbReference type="ChEBI" id="CHEBI:47942"/>
    </cofactor>
</comment>
<evidence type="ECO:0000256" key="2">
    <source>
        <dbReference type="ARBA" id="ARBA00022450"/>
    </source>
</evidence>
<feature type="domain" description="Carrier" evidence="4">
    <location>
        <begin position="2027"/>
        <end position="2102"/>
    </location>
</feature>
<dbReference type="Pfam" id="PF00550">
    <property type="entry name" value="PP-binding"/>
    <property type="match status" value="2"/>
</dbReference>
<dbReference type="PROSITE" id="PS00012">
    <property type="entry name" value="PHOSPHOPANTETHEINE"/>
    <property type="match status" value="2"/>
</dbReference>
<organism evidence="5 6">
    <name type="scientific">Enhygromyxa salina</name>
    <dbReference type="NCBI Taxonomy" id="215803"/>
    <lineage>
        <taxon>Bacteria</taxon>
        <taxon>Pseudomonadati</taxon>
        <taxon>Myxococcota</taxon>
        <taxon>Polyangia</taxon>
        <taxon>Nannocystales</taxon>
        <taxon>Nannocystaceae</taxon>
        <taxon>Enhygromyxa</taxon>
    </lineage>
</organism>
<dbReference type="GO" id="GO:0005737">
    <property type="term" value="C:cytoplasm"/>
    <property type="evidence" value="ECO:0007669"/>
    <property type="project" value="TreeGrafter"/>
</dbReference>
<dbReference type="InterPro" id="IPR036736">
    <property type="entry name" value="ACP-like_sf"/>
</dbReference>
<comment type="caution">
    <text evidence="5">The sequence shown here is derived from an EMBL/GenBank/DDBJ whole genome shotgun (WGS) entry which is preliminary data.</text>
</comment>
<dbReference type="RefSeq" id="WP_181233217.1">
    <property type="nucleotide sequence ID" value="NZ_PVNL01000030.1"/>
</dbReference>
<dbReference type="FunFam" id="1.10.1200.10:FF:000016">
    <property type="entry name" value="Non-ribosomal peptide synthase"/>
    <property type="match status" value="1"/>
</dbReference>
<dbReference type="GO" id="GO:0072330">
    <property type="term" value="P:monocarboxylic acid biosynthetic process"/>
    <property type="evidence" value="ECO:0007669"/>
    <property type="project" value="UniProtKB-ARBA"/>
</dbReference>
<evidence type="ECO:0000256" key="1">
    <source>
        <dbReference type="ARBA" id="ARBA00001957"/>
    </source>
</evidence>
<dbReference type="InterPro" id="IPR045851">
    <property type="entry name" value="AMP-bd_C_sf"/>
</dbReference>
<keyword evidence="2" id="KW-0596">Phosphopantetheine</keyword>
<protein>
    <submittedName>
        <fullName evidence="5">Gramicidin S synthase 2</fullName>
    </submittedName>
</protein>
<evidence type="ECO:0000313" key="5">
    <source>
        <dbReference type="EMBL" id="PRQ09117.1"/>
    </source>
</evidence>
<evidence type="ECO:0000313" key="6">
    <source>
        <dbReference type="Proteomes" id="UP000238823"/>
    </source>
</evidence>
<dbReference type="InterPro" id="IPR006162">
    <property type="entry name" value="Ppantetheine_attach_site"/>
</dbReference>
<dbReference type="InterPro" id="IPR000873">
    <property type="entry name" value="AMP-dep_synth/lig_dom"/>
</dbReference>
<gene>
    <name evidence="5" type="primary">grsB</name>
    <name evidence="5" type="ORF">ENSA7_11070</name>
</gene>
<dbReference type="SUPFAM" id="SSF56801">
    <property type="entry name" value="Acetyl-CoA synthetase-like"/>
    <property type="match status" value="2"/>
</dbReference>
<dbReference type="Pfam" id="PF00668">
    <property type="entry name" value="Condensation"/>
    <property type="match status" value="2"/>
</dbReference>
<dbReference type="InterPro" id="IPR025110">
    <property type="entry name" value="AMP-bd_C"/>
</dbReference>
<dbReference type="GO" id="GO:0003824">
    <property type="term" value="F:catalytic activity"/>
    <property type="evidence" value="ECO:0007669"/>
    <property type="project" value="InterPro"/>
</dbReference>
<dbReference type="InterPro" id="IPR023213">
    <property type="entry name" value="CAT-like_dom_sf"/>
</dbReference>
<reference evidence="5 6" key="1">
    <citation type="submission" date="2018-03" db="EMBL/GenBank/DDBJ databases">
        <title>Draft Genome Sequences of the Obligatory Marine Myxobacteria Enhygromyxa salina SWB007.</title>
        <authorList>
            <person name="Poehlein A."/>
            <person name="Moghaddam J.A."/>
            <person name="Harms H."/>
            <person name="Alanjari M."/>
            <person name="Koenig G.M."/>
            <person name="Daniel R."/>
            <person name="Schaeberle T.F."/>
        </authorList>
    </citation>
    <scope>NUCLEOTIDE SEQUENCE [LARGE SCALE GENOMIC DNA]</scope>
    <source>
        <strain evidence="5 6">SWB007</strain>
    </source>
</reference>
<dbReference type="SUPFAM" id="SSF52777">
    <property type="entry name" value="CoA-dependent acyltransferases"/>
    <property type="match status" value="4"/>
</dbReference>
<dbReference type="InterPro" id="IPR041464">
    <property type="entry name" value="TubC_N"/>
</dbReference>
<dbReference type="InterPro" id="IPR020845">
    <property type="entry name" value="AMP-binding_CS"/>
</dbReference>
<evidence type="ECO:0000256" key="3">
    <source>
        <dbReference type="ARBA" id="ARBA00022553"/>
    </source>
</evidence>
<dbReference type="InterPro" id="IPR042099">
    <property type="entry name" value="ANL_N_sf"/>
</dbReference>
<dbReference type="GO" id="GO:0044550">
    <property type="term" value="P:secondary metabolite biosynthetic process"/>
    <property type="evidence" value="ECO:0007669"/>
    <property type="project" value="TreeGrafter"/>
</dbReference>
<dbReference type="Gene3D" id="1.10.10.1830">
    <property type="entry name" value="Non-ribosomal peptide synthase, adenylation domain"/>
    <property type="match status" value="1"/>
</dbReference>
<evidence type="ECO:0000259" key="4">
    <source>
        <dbReference type="PROSITE" id="PS50075"/>
    </source>
</evidence>
<keyword evidence="3" id="KW-0597">Phosphoprotein</keyword>
<dbReference type="Pfam" id="PF00501">
    <property type="entry name" value="AMP-binding"/>
    <property type="match status" value="2"/>
</dbReference>
<dbReference type="PANTHER" id="PTHR45527:SF1">
    <property type="entry name" value="FATTY ACID SYNTHASE"/>
    <property type="match status" value="1"/>
</dbReference>
<dbReference type="InterPro" id="IPR001242">
    <property type="entry name" value="Condensation_dom"/>
</dbReference>
<dbReference type="Gene3D" id="3.30.300.30">
    <property type="match status" value="2"/>
</dbReference>
<dbReference type="InterPro" id="IPR044894">
    <property type="entry name" value="TubC_N_sf"/>
</dbReference>
<dbReference type="GO" id="GO:0043041">
    <property type="term" value="P:amino acid activation for nonribosomal peptide biosynthetic process"/>
    <property type="evidence" value="ECO:0007669"/>
    <property type="project" value="TreeGrafter"/>
</dbReference>
<name>A0A2S9YVI8_9BACT</name>
<dbReference type="SUPFAM" id="SSF53474">
    <property type="entry name" value="alpha/beta-Hydrolases"/>
    <property type="match status" value="1"/>
</dbReference>
<dbReference type="Pfam" id="PF00975">
    <property type="entry name" value="Thioesterase"/>
    <property type="match status" value="1"/>
</dbReference>
<dbReference type="Proteomes" id="UP000238823">
    <property type="component" value="Unassembled WGS sequence"/>
</dbReference>